<comment type="caution">
    <text evidence="1">The sequence shown here is derived from an EMBL/GenBank/DDBJ whole genome shotgun (WGS) entry which is preliminary data.</text>
</comment>
<gene>
    <name evidence="1" type="ORF">KAOT1_21542</name>
</gene>
<dbReference type="AlphaFoldDB" id="A9DMU4"/>
<dbReference type="HOGENOM" id="CLU_120906_0_0_10"/>
<organism evidence="1 2">
    <name type="scientific">Kordia algicida OT-1</name>
    <dbReference type="NCBI Taxonomy" id="391587"/>
    <lineage>
        <taxon>Bacteria</taxon>
        <taxon>Pseudomonadati</taxon>
        <taxon>Bacteroidota</taxon>
        <taxon>Flavobacteriia</taxon>
        <taxon>Flavobacteriales</taxon>
        <taxon>Flavobacteriaceae</taxon>
        <taxon>Kordia</taxon>
    </lineage>
</organism>
<reference evidence="1 2" key="1">
    <citation type="journal article" date="2011" name="J. Bacteriol.">
        <title>Genome sequence of the algicidal bacterium Kordia algicida OT-1.</title>
        <authorList>
            <person name="Lee H.S."/>
            <person name="Kang S.G."/>
            <person name="Kwon K.K."/>
            <person name="Lee J.H."/>
            <person name="Kim S.J."/>
        </authorList>
    </citation>
    <scope>NUCLEOTIDE SEQUENCE [LARGE SCALE GENOMIC DNA]</scope>
    <source>
        <strain evidence="1 2">OT-1</strain>
    </source>
</reference>
<sequence>MTDKRFQEIINHYKADIKMYPDNWISHCAQQNSIEEAIFVAATAKNQEGKKNPHQYRLKPIILEKFAVHLSDHASKLKQATSFDDLLKKITTYKIKGIGTLALYDTAERIGAYLGIFPDKIYFACRCKSRR</sequence>
<keyword evidence="2" id="KW-1185">Reference proteome</keyword>
<dbReference type="Proteomes" id="UP000002945">
    <property type="component" value="Unassembled WGS sequence"/>
</dbReference>
<accession>A9DMU4</accession>
<dbReference type="EMBL" id="ABIB01000002">
    <property type="protein sequence ID" value="EDP97789.1"/>
    <property type="molecule type" value="Genomic_DNA"/>
</dbReference>
<evidence type="ECO:0000313" key="2">
    <source>
        <dbReference type="Proteomes" id="UP000002945"/>
    </source>
</evidence>
<dbReference type="RefSeq" id="WP_007096837.1">
    <property type="nucleotide sequence ID" value="NZ_CP142125.1"/>
</dbReference>
<evidence type="ECO:0000313" key="1">
    <source>
        <dbReference type="EMBL" id="EDP97789.1"/>
    </source>
</evidence>
<dbReference type="OrthoDB" id="9156397at2"/>
<proteinExistence type="predicted"/>
<name>A9DMU4_9FLAO</name>
<protein>
    <submittedName>
        <fullName evidence="1">Uncharacterized protein</fullName>
    </submittedName>
</protein>
<dbReference type="STRING" id="391587.KAOT1_21542"/>